<dbReference type="InterPro" id="IPR011161">
    <property type="entry name" value="MHC_I-like_Ag-recog"/>
</dbReference>
<feature type="domain" description="MHC class I-like antigen recognition-like" evidence="2">
    <location>
        <begin position="124"/>
        <end position="196"/>
    </location>
</feature>
<dbReference type="InterPro" id="IPR050208">
    <property type="entry name" value="MHC_class-I_related"/>
</dbReference>
<dbReference type="GO" id="GO:0005615">
    <property type="term" value="C:extracellular space"/>
    <property type="evidence" value="ECO:0007669"/>
    <property type="project" value="TreeGrafter"/>
</dbReference>
<comment type="caution">
    <text evidence="3">The sequence shown here is derived from an EMBL/GenBank/DDBJ whole genome shotgun (WGS) entry which is preliminary data.</text>
</comment>
<dbReference type="GO" id="GO:0006955">
    <property type="term" value="P:immune response"/>
    <property type="evidence" value="ECO:0007669"/>
    <property type="project" value="TreeGrafter"/>
</dbReference>
<evidence type="ECO:0000259" key="2">
    <source>
        <dbReference type="Pfam" id="PF00129"/>
    </source>
</evidence>
<organism evidence="3 4">
    <name type="scientific">Dissostichus mawsoni</name>
    <name type="common">Antarctic cod</name>
    <dbReference type="NCBI Taxonomy" id="36200"/>
    <lineage>
        <taxon>Eukaryota</taxon>
        <taxon>Metazoa</taxon>
        <taxon>Chordata</taxon>
        <taxon>Craniata</taxon>
        <taxon>Vertebrata</taxon>
        <taxon>Euteleostomi</taxon>
        <taxon>Actinopterygii</taxon>
        <taxon>Neopterygii</taxon>
        <taxon>Teleostei</taxon>
        <taxon>Neoteleostei</taxon>
        <taxon>Acanthomorphata</taxon>
        <taxon>Eupercaria</taxon>
        <taxon>Perciformes</taxon>
        <taxon>Notothenioidei</taxon>
        <taxon>Nototheniidae</taxon>
        <taxon>Dissostichus</taxon>
    </lineage>
</organism>
<evidence type="ECO:0000256" key="1">
    <source>
        <dbReference type="ARBA" id="ARBA00023180"/>
    </source>
</evidence>
<proteinExistence type="predicted"/>
<name>A0A7J5X8Z5_DISMA</name>
<dbReference type="Proteomes" id="UP000518266">
    <property type="component" value="Unassembled WGS sequence"/>
</dbReference>
<dbReference type="Pfam" id="PF00129">
    <property type="entry name" value="MHC_I"/>
    <property type="match status" value="1"/>
</dbReference>
<dbReference type="OrthoDB" id="8936120at2759"/>
<dbReference type="AlphaFoldDB" id="A0A7J5X8Z5"/>
<dbReference type="SUPFAM" id="SSF54452">
    <property type="entry name" value="MHC antigen-recognition domain"/>
    <property type="match status" value="1"/>
</dbReference>
<dbReference type="PANTHER" id="PTHR16675">
    <property type="entry name" value="MHC CLASS I-RELATED"/>
    <property type="match status" value="1"/>
</dbReference>
<dbReference type="PANTHER" id="PTHR16675:SF237">
    <property type="entry name" value="MHC CLASS I ANTIGEN TRANSCRIPT VARIANT 1-RELATED"/>
    <property type="match status" value="1"/>
</dbReference>
<dbReference type="GO" id="GO:0009897">
    <property type="term" value="C:external side of plasma membrane"/>
    <property type="evidence" value="ECO:0007669"/>
    <property type="project" value="TreeGrafter"/>
</dbReference>
<sequence>MSVSSHLRSWGTFSLHPWRSNRSIVPCVALQEDRKVEVETELKQSETQRQVFKHQHRCYISLTELLLTPFCVSLSLTSRSAERTAVFLWIKNLSDRKPREIKMKMLLFLLLMGIVGPHCTSALTNFPEFVAVGLVDEVEITHYDSNTTRAKPKQDWMKKITDEVPQYWEEQTQGLMGSQQVYKVGIETVKQRLNQTGG</sequence>
<dbReference type="InterPro" id="IPR037055">
    <property type="entry name" value="MHC_I-like_Ag-recog_sf"/>
</dbReference>
<accession>A0A7J5X8Z5</accession>
<evidence type="ECO:0000313" key="4">
    <source>
        <dbReference type="Proteomes" id="UP000518266"/>
    </source>
</evidence>
<keyword evidence="4" id="KW-1185">Reference proteome</keyword>
<protein>
    <recommendedName>
        <fullName evidence="2">MHC class I-like antigen recognition-like domain-containing protein</fullName>
    </recommendedName>
</protein>
<dbReference type="Gene3D" id="3.30.500.10">
    <property type="entry name" value="MHC class I-like antigen recognition-like"/>
    <property type="match status" value="1"/>
</dbReference>
<keyword evidence="1" id="KW-0325">Glycoprotein</keyword>
<dbReference type="EMBL" id="JAAKFY010000026">
    <property type="protein sequence ID" value="KAF3833474.1"/>
    <property type="molecule type" value="Genomic_DNA"/>
</dbReference>
<reference evidence="3 4" key="1">
    <citation type="submission" date="2020-03" db="EMBL/GenBank/DDBJ databases">
        <title>Dissostichus mawsoni Genome sequencing and assembly.</title>
        <authorList>
            <person name="Park H."/>
        </authorList>
    </citation>
    <scope>NUCLEOTIDE SEQUENCE [LARGE SCALE GENOMIC DNA]</scope>
    <source>
        <strain evidence="3">DM0001</strain>
        <tissue evidence="3">Muscle</tissue>
    </source>
</reference>
<gene>
    <name evidence="3" type="ORF">F7725_024678</name>
</gene>
<dbReference type="InterPro" id="IPR011162">
    <property type="entry name" value="MHC_I/II-like_Ag-recog"/>
</dbReference>
<evidence type="ECO:0000313" key="3">
    <source>
        <dbReference type="EMBL" id="KAF3833474.1"/>
    </source>
</evidence>